<organism evidence="1">
    <name type="scientific">hydrothermal vent metagenome</name>
    <dbReference type="NCBI Taxonomy" id="652676"/>
    <lineage>
        <taxon>unclassified sequences</taxon>
        <taxon>metagenomes</taxon>
        <taxon>ecological metagenomes</taxon>
    </lineage>
</organism>
<dbReference type="AlphaFoldDB" id="A0A3B0RHZ7"/>
<protein>
    <submittedName>
        <fullName evidence="1">Uncharacterized protein</fullName>
    </submittedName>
</protein>
<sequence>MDQINRSDGIAVQPVARASVKATIVFVLALAITLTSVAAPVRAGTSESQDIDSVRVTVTDTYNYKIGLLTDLKAGTDNPEKLAIYAAGIAELTALRDGSVATEATVDGLWALKERAYAIYGETVNAAKNAGMTDAEILHAAKAKVASKIDYKIKLLTEWIAGCDLAAAQAIVAAGIAQLNALRPELEAVTTPDAAWAIKDRVYAIYGSTKTDAEKVKEANEEECDDKKVDDKTDAEKAAEALTQARRTTLTLIERKTAIFNAAAAAARIPAVIEVFESAAKAVADLEPAARSARTIKDLKAIREQVMDIYEAAKDDAAAITNHEPAQDDSEEVDNAGRAIEEHLDGVRSYVMNIVDRAEASAEESPETYASLIEAKKQVLTAADAVQRVVESGKRLDDKWEDLRDALTNFRRAVIRHYIATSDGPMFVGGFHIAG</sequence>
<evidence type="ECO:0000313" key="1">
    <source>
        <dbReference type="EMBL" id="VAV93004.1"/>
    </source>
</evidence>
<reference evidence="1" key="1">
    <citation type="submission" date="2018-06" db="EMBL/GenBank/DDBJ databases">
        <authorList>
            <person name="Zhirakovskaya E."/>
        </authorList>
    </citation>
    <scope>NUCLEOTIDE SEQUENCE</scope>
</reference>
<dbReference type="EMBL" id="UOEI01000089">
    <property type="protein sequence ID" value="VAV93004.1"/>
    <property type="molecule type" value="Genomic_DNA"/>
</dbReference>
<proteinExistence type="predicted"/>
<name>A0A3B0RHZ7_9ZZZZ</name>
<accession>A0A3B0RHZ7</accession>
<gene>
    <name evidence="1" type="ORF">MNBD_ACTINO01-1243</name>
</gene>